<proteinExistence type="predicted"/>
<sequence>MNMRANFYQGYSNNSHSDIAIFSFGNLGTYKDYTLTNTDETYAPYSSSNYPFLIELSFYKNVSVGMVWGCNIIVKRTQIGLSQTARLQTSTTKIKQ</sequence>
<dbReference type="AlphaFoldDB" id="A0AAU9J5U7"/>
<gene>
    <name evidence="1" type="ORF">BSTOLATCC_MIC26494</name>
</gene>
<name>A0AAU9J5U7_9CILI</name>
<evidence type="ECO:0000313" key="1">
    <source>
        <dbReference type="EMBL" id="CAG9320580.1"/>
    </source>
</evidence>
<dbReference type="EMBL" id="CAJZBQ010000025">
    <property type="protein sequence ID" value="CAG9320580.1"/>
    <property type="molecule type" value="Genomic_DNA"/>
</dbReference>
<dbReference type="Proteomes" id="UP001162131">
    <property type="component" value="Unassembled WGS sequence"/>
</dbReference>
<accession>A0AAU9J5U7</accession>
<evidence type="ECO:0000313" key="2">
    <source>
        <dbReference type="Proteomes" id="UP001162131"/>
    </source>
</evidence>
<organism evidence="1 2">
    <name type="scientific">Blepharisma stoltei</name>
    <dbReference type="NCBI Taxonomy" id="1481888"/>
    <lineage>
        <taxon>Eukaryota</taxon>
        <taxon>Sar</taxon>
        <taxon>Alveolata</taxon>
        <taxon>Ciliophora</taxon>
        <taxon>Postciliodesmatophora</taxon>
        <taxon>Heterotrichea</taxon>
        <taxon>Heterotrichida</taxon>
        <taxon>Blepharismidae</taxon>
        <taxon>Blepharisma</taxon>
    </lineage>
</organism>
<protein>
    <submittedName>
        <fullName evidence="1">Uncharacterized protein</fullName>
    </submittedName>
</protein>
<keyword evidence="2" id="KW-1185">Reference proteome</keyword>
<comment type="caution">
    <text evidence="1">The sequence shown here is derived from an EMBL/GenBank/DDBJ whole genome shotgun (WGS) entry which is preliminary data.</text>
</comment>
<reference evidence="1" key="1">
    <citation type="submission" date="2021-09" db="EMBL/GenBank/DDBJ databases">
        <authorList>
            <consortium name="AG Swart"/>
            <person name="Singh M."/>
            <person name="Singh A."/>
            <person name="Seah K."/>
            <person name="Emmerich C."/>
        </authorList>
    </citation>
    <scope>NUCLEOTIDE SEQUENCE</scope>
    <source>
        <strain evidence="1">ATCC30299</strain>
    </source>
</reference>